<dbReference type="InterPro" id="IPR001841">
    <property type="entry name" value="Znf_RING"/>
</dbReference>
<dbReference type="PROSITE" id="PS50089">
    <property type="entry name" value="ZF_RING_2"/>
    <property type="match status" value="1"/>
</dbReference>
<dbReference type="Pfam" id="PF23598">
    <property type="entry name" value="LRR_14"/>
    <property type="match status" value="1"/>
</dbReference>
<dbReference type="InterPro" id="IPR001611">
    <property type="entry name" value="Leu-rich_rpt"/>
</dbReference>
<dbReference type="InterPro" id="IPR055414">
    <property type="entry name" value="LRR_R13L4/SHOC2-like"/>
</dbReference>
<dbReference type="PANTHER" id="PTHR48051">
    <property type="match status" value="1"/>
</dbReference>
<dbReference type="EMBL" id="GEDC01029170">
    <property type="protein sequence ID" value="JAS08128.1"/>
    <property type="molecule type" value="Transcribed_RNA"/>
</dbReference>
<proteinExistence type="predicted"/>
<dbReference type="AlphaFoldDB" id="A0A1B6CD26"/>
<evidence type="ECO:0000313" key="10">
    <source>
        <dbReference type="EMBL" id="JAS11265.1"/>
    </source>
</evidence>
<keyword evidence="3 5" id="KW-0863">Zinc-finger</keyword>
<evidence type="ECO:0000256" key="4">
    <source>
        <dbReference type="ARBA" id="ARBA00022833"/>
    </source>
</evidence>
<dbReference type="GO" id="GO:0008270">
    <property type="term" value="F:zinc ion binding"/>
    <property type="evidence" value="ECO:0007669"/>
    <property type="project" value="UniProtKB-KW"/>
</dbReference>
<evidence type="ECO:0000313" key="9">
    <source>
        <dbReference type="EMBL" id="JAS08128.1"/>
    </source>
</evidence>
<keyword evidence="6" id="KW-0175">Coiled coil</keyword>
<keyword evidence="4" id="KW-0862">Zinc</keyword>
<dbReference type="InterPro" id="IPR003591">
    <property type="entry name" value="Leu-rich_rpt_typical-subtyp"/>
</dbReference>
<feature type="coiled-coil region" evidence="6">
    <location>
        <begin position="243"/>
        <end position="338"/>
    </location>
</feature>
<feature type="compositionally biased region" description="Polar residues" evidence="7">
    <location>
        <begin position="644"/>
        <end position="659"/>
    </location>
</feature>
<dbReference type="Gene3D" id="3.80.10.10">
    <property type="entry name" value="Ribonuclease Inhibitor"/>
    <property type="match status" value="1"/>
</dbReference>
<feature type="region of interest" description="Disordered" evidence="7">
    <location>
        <begin position="644"/>
        <end position="663"/>
    </location>
</feature>
<dbReference type="Pfam" id="PF13920">
    <property type="entry name" value="zf-C3HC4_3"/>
    <property type="match status" value="1"/>
</dbReference>
<organism evidence="10">
    <name type="scientific">Clastoptera arizonana</name>
    <name type="common">Arizona spittle bug</name>
    <dbReference type="NCBI Taxonomy" id="38151"/>
    <lineage>
        <taxon>Eukaryota</taxon>
        <taxon>Metazoa</taxon>
        <taxon>Ecdysozoa</taxon>
        <taxon>Arthropoda</taxon>
        <taxon>Hexapoda</taxon>
        <taxon>Insecta</taxon>
        <taxon>Pterygota</taxon>
        <taxon>Neoptera</taxon>
        <taxon>Paraneoptera</taxon>
        <taxon>Hemiptera</taxon>
        <taxon>Auchenorrhyncha</taxon>
        <taxon>Cercopoidea</taxon>
        <taxon>Clastopteridae</taxon>
        <taxon>Clastoptera</taxon>
    </lineage>
</organism>
<keyword evidence="2" id="KW-0677">Repeat</keyword>
<accession>A0A1B6CD26</accession>
<feature type="domain" description="RING-type" evidence="8">
    <location>
        <begin position="672"/>
        <end position="707"/>
    </location>
</feature>
<evidence type="ECO:0000259" key="8">
    <source>
        <dbReference type="PROSITE" id="PS50089"/>
    </source>
</evidence>
<dbReference type="PANTHER" id="PTHR48051:SF47">
    <property type="entry name" value="LEUCINE RICH REPEAT AND STERILE ALPHA MOTIF CONTAINING 1"/>
    <property type="match status" value="1"/>
</dbReference>
<evidence type="ECO:0000256" key="3">
    <source>
        <dbReference type="ARBA" id="ARBA00022771"/>
    </source>
</evidence>
<keyword evidence="3 5" id="KW-0479">Metal-binding</keyword>
<dbReference type="GO" id="GO:0005737">
    <property type="term" value="C:cytoplasm"/>
    <property type="evidence" value="ECO:0007669"/>
    <property type="project" value="TreeGrafter"/>
</dbReference>
<evidence type="ECO:0000256" key="2">
    <source>
        <dbReference type="ARBA" id="ARBA00022737"/>
    </source>
</evidence>
<name>A0A1B6CD26_9HEMI</name>
<dbReference type="SUPFAM" id="SSF52058">
    <property type="entry name" value="L domain-like"/>
    <property type="match status" value="1"/>
</dbReference>
<dbReference type="SUPFAM" id="SSF57850">
    <property type="entry name" value="RING/U-box"/>
    <property type="match status" value="1"/>
</dbReference>
<dbReference type="InterPro" id="IPR050216">
    <property type="entry name" value="LRR_domain-containing"/>
</dbReference>
<gene>
    <name evidence="10" type="ORF">g.26216</name>
    <name evidence="9" type="ORF">g.26218</name>
</gene>
<evidence type="ECO:0000256" key="5">
    <source>
        <dbReference type="PROSITE-ProRule" id="PRU00175"/>
    </source>
</evidence>
<dbReference type="InterPro" id="IPR013083">
    <property type="entry name" value="Znf_RING/FYVE/PHD"/>
</dbReference>
<dbReference type="Gene3D" id="3.30.40.10">
    <property type="entry name" value="Zinc/RING finger domain, C3HC4 (zinc finger)"/>
    <property type="match status" value="1"/>
</dbReference>
<dbReference type="InterPro" id="IPR032675">
    <property type="entry name" value="LRR_dom_sf"/>
</dbReference>
<evidence type="ECO:0000256" key="7">
    <source>
        <dbReference type="SAM" id="MobiDB-lite"/>
    </source>
</evidence>
<dbReference type="PROSITE" id="PS51450">
    <property type="entry name" value="LRR"/>
    <property type="match status" value="1"/>
</dbReference>
<sequence>MFGWGKKSKNKDFKAILEKKLCLARENPEPIFDLSQCGLKSVPSGVYSLCKVFRKEILLLQENQLSSLSNGGNLVELSFLEVLDLGHNQFSVLPDDIIHLVNLQELRVNNNCLKTLPQAISNLHKLVVLDVSHNCLQSLPPCIGQLKSLQSLNLMLNPSLIRLPQELCFLVNTLKSLRIDVHTIEHPPSEITSQGTQRILQYFCEELGSEYQPLGNDNNLEAISTSSSLQHVRREESNLLDVYKRLEIKKNKKLQELMLVEKEIHEQKSKEYILQNQNKQDKEKLLGDLLKQQTRLENEVEKFQNQKEVERNKLIDHLVKVEDRAGQVINELVKANNNIRTSNQWLKDEDEMQRAGLFNQQTTLSIQRTKILNEMETLLREECLRLQEYEKIKSSIVKSSLDREIEWDEHICAKVFEREGHQNAIVAAVAADEVAQKAAVGVLLERGDLYTQQLIAQVLLVEQQLAVVTAVEVQRKKLNSEQHLNDLAMKRVTLSNLLVDLLSQQEKRRHHILSTLKKMEEVNTEQSGKKSADFWLRQYQKIMGLRPKAISSAQKALDQDLVNELVLCGVVHCLPFVAICDLQKLTVTELAKVGLSSQEEQKAVLRAVMKYNKQKEAQNLPSAPPSVGANLQSKELVATIPSENRNDVSTEMDPQNSASAPPLADEDVQNECVICFERTSEGIFVPCGHLCTCMMCAVKLFECPLCRSTIERLIKVMKA</sequence>
<protein>
    <recommendedName>
        <fullName evidence="8">RING-type domain-containing protein</fullName>
    </recommendedName>
</protein>
<dbReference type="SMART" id="SM00369">
    <property type="entry name" value="LRR_TYP"/>
    <property type="match status" value="3"/>
</dbReference>
<evidence type="ECO:0000256" key="6">
    <source>
        <dbReference type="SAM" id="Coils"/>
    </source>
</evidence>
<keyword evidence="1" id="KW-0433">Leucine-rich repeat</keyword>
<dbReference type="EMBL" id="GEDC01026033">
    <property type="protein sequence ID" value="JAS11265.1"/>
    <property type="molecule type" value="Transcribed_RNA"/>
</dbReference>
<evidence type="ECO:0000256" key="1">
    <source>
        <dbReference type="ARBA" id="ARBA00022614"/>
    </source>
</evidence>
<reference evidence="10" key="1">
    <citation type="submission" date="2015-12" db="EMBL/GenBank/DDBJ databases">
        <title>De novo transcriptome assembly of four potential Pierce s Disease insect vectors from Arizona vineyards.</title>
        <authorList>
            <person name="Tassone E.E."/>
        </authorList>
    </citation>
    <scope>NUCLEOTIDE SEQUENCE</scope>
</reference>